<evidence type="ECO:0000313" key="2">
    <source>
        <dbReference type="Proteomes" id="UP000250434"/>
    </source>
</evidence>
<reference evidence="1 2" key="1">
    <citation type="submission" date="2016-04" db="EMBL/GenBank/DDBJ databases">
        <title>Complete genome sequence and analysis of deep-sea sediment isolate, Amycolatopsis sp. WP1.</title>
        <authorList>
            <person name="Wang H."/>
            <person name="Chen S."/>
            <person name="Wu Q."/>
        </authorList>
    </citation>
    <scope>NUCLEOTIDE SEQUENCE [LARGE SCALE GENOMIC DNA]</scope>
    <source>
        <strain evidence="1 2">WP1</strain>
    </source>
</reference>
<keyword evidence="2" id="KW-1185">Reference proteome</keyword>
<evidence type="ECO:0000313" key="1">
    <source>
        <dbReference type="EMBL" id="AXB44817.1"/>
    </source>
</evidence>
<protein>
    <submittedName>
        <fullName evidence="1">Uncharacterized protein</fullName>
    </submittedName>
</protein>
<dbReference type="RefSeq" id="WP_113694074.1">
    <property type="nucleotide sequence ID" value="NZ_CP015163.1"/>
</dbReference>
<dbReference type="Proteomes" id="UP000250434">
    <property type="component" value="Chromosome"/>
</dbReference>
<accession>A0A344L9U3</accession>
<sequence length="70" mass="7417">MATKRSLAEHLGGPLPAGIDALTEAEQAELAEAFGEARRRQSAALARAAEEGLKYVPSMLRGTVRRVVGL</sequence>
<name>A0A344L9U3_9PSEU</name>
<dbReference type="KEGG" id="aab:A4R43_21850"/>
<dbReference type="EMBL" id="CP015163">
    <property type="protein sequence ID" value="AXB44817.1"/>
    <property type="molecule type" value="Genomic_DNA"/>
</dbReference>
<proteinExistence type="predicted"/>
<organism evidence="1 2">
    <name type="scientific">Amycolatopsis albispora</name>
    <dbReference type="NCBI Taxonomy" id="1804986"/>
    <lineage>
        <taxon>Bacteria</taxon>
        <taxon>Bacillati</taxon>
        <taxon>Actinomycetota</taxon>
        <taxon>Actinomycetes</taxon>
        <taxon>Pseudonocardiales</taxon>
        <taxon>Pseudonocardiaceae</taxon>
        <taxon>Amycolatopsis</taxon>
    </lineage>
</organism>
<gene>
    <name evidence="1" type="ORF">A4R43_21850</name>
</gene>
<dbReference type="AlphaFoldDB" id="A0A344L9U3"/>